<feature type="transmembrane region" description="Helical" evidence="1">
    <location>
        <begin position="123"/>
        <end position="140"/>
    </location>
</feature>
<comment type="caution">
    <text evidence="2">The sequence shown here is derived from an EMBL/GenBank/DDBJ whole genome shotgun (WGS) entry which is preliminary data.</text>
</comment>
<evidence type="ECO:0000256" key="1">
    <source>
        <dbReference type="SAM" id="Phobius"/>
    </source>
</evidence>
<feature type="transmembrane region" description="Helical" evidence="1">
    <location>
        <begin position="7"/>
        <end position="26"/>
    </location>
</feature>
<proteinExistence type="predicted"/>
<keyword evidence="1" id="KW-0812">Transmembrane</keyword>
<feature type="transmembrane region" description="Helical" evidence="1">
    <location>
        <begin position="97"/>
        <end position="117"/>
    </location>
</feature>
<reference evidence="2" key="2">
    <citation type="journal article" date="2021" name="PeerJ">
        <title>Extensive microbial diversity within the chicken gut microbiome revealed by metagenomics and culture.</title>
        <authorList>
            <person name="Gilroy R."/>
            <person name="Ravi A."/>
            <person name="Getino M."/>
            <person name="Pursley I."/>
            <person name="Horton D.L."/>
            <person name="Alikhan N.F."/>
            <person name="Baker D."/>
            <person name="Gharbi K."/>
            <person name="Hall N."/>
            <person name="Watson M."/>
            <person name="Adriaenssens E.M."/>
            <person name="Foster-Nyarko E."/>
            <person name="Jarju S."/>
            <person name="Secka A."/>
            <person name="Antonio M."/>
            <person name="Oren A."/>
            <person name="Chaudhuri R.R."/>
            <person name="La Ragione R."/>
            <person name="Hildebrand F."/>
            <person name="Pallen M.J."/>
        </authorList>
    </citation>
    <scope>NUCLEOTIDE SEQUENCE</scope>
    <source>
        <strain evidence="2">ChiSjej3B21-11622</strain>
    </source>
</reference>
<feature type="transmembrane region" description="Helical" evidence="1">
    <location>
        <begin position="161"/>
        <end position="182"/>
    </location>
</feature>
<accession>A0A9D1A063</accession>
<name>A0A9D1A063_9FIRM</name>
<keyword evidence="1" id="KW-1133">Transmembrane helix</keyword>
<keyword evidence="1" id="KW-0472">Membrane</keyword>
<reference evidence="2" key="1">
    <citation type="submission" date="2020-10" db="EMBL/GenBank/DDBJ databases">
        <authorList>
            <person name="Gilroy R."/>
        </authorList>
    </citation>
    <scope>NUCLEOTIDE SEQUENCE</scope>
    <source>
        <strain evidence="2">ChiSjej3B21-11622</strain>
    </source>
</reference>
<sequence length="221" mass="25101">MKQKKNVAKGIGLVVFLILEFAAVGYDALFNESRIIHPIDFATYQFRPTDAPLLLATLMLVIYVVCLAFSAVILGLRKGKTGEGADGGQRITRKLNPAYGWLGITGFLGFLGIPVYLMEQHVWPFFFFIFFGFFGFFYEAKMSETLMDECFLEEKRRAQLTAYKTGFGLFWIVTWVIAVVGNRFSTDVIALIFSISSPLIIALVMFLNHYLVYKYDTEEVN</sequence>
<dbReference type="Proteomes" id="UP000886886">
    <property type="component" value="Unassembled WGS sequence"/>
</dbReference>
<evidence type="ECO:0000313" key="2">
    <source>
        <dbReference type="EMBL" id="HIQ97873.1"/>
    </source>
</evidence>
<dbReference type="EMBL" id="DVFT01000222">
    <property type="protein sequence ID" value="HIQ97873.1"/>
    <property type="molecule type" value="Genomic_DNA"/>
</dbReference>
<feature type="transmembrane region" description="Helical" evidence="1">
    <location>
        <begin position="188"/>
        <end position="207"/>
    </location>
</feature>
<evidence type="ECO:0000313" key="3">
    <source>
        <dbReference type="Proteomes" id="UP000886886"/>
    </source>
</evidence>
<protein>
    <submittedName>
        <fullName evidence="2">DUF3796 domain-containing protein</fullName>
    </submittedName>
</protein>
<organism evidence="2 3">
    <name type="scientific">Candidatus Limivivens merdigallinarum</name>
    <dbReference type="NCBI Taxonomy" id="2840859"/>
    <lineage>
        <taxon>Bacteria</taxon>
        <taxon>Bacillati</taxon>
        <taxon>Bacillota</taxon>
        <taxon>Clostridia</taxon>
        <taxon>Lachnospirales</taxon>
        <taxon>Lachnospiraceae</taxon>
        <taxon>Lachnospiraceae incertae sedis</taxon>
        <taxon>Candidatus Limivivens</taxon>
    </lineage>
</organism>
<dbReference type="AlphaFoldDB" id="A0A9D1A063"/>
<gene>
    <name evidence="2" type="ORF">IAB26_15090</name>
</gene>
<feature type="transmembrane region" description="Helical" evidence="1">
    <location>
        <begin position="53"/>
        <end position="76"/>
    </location>
</feature>